<evidence type="ECO:0008006" key="4">
    <source>
        <dbReference type="Google" id="ProtNLM"/>
    </source>
</evidence>
<proteinExistence type="predicted"/>
<gene>
    <name evidence="2" type="ORF">BW154_11305</name>
</gene>
<feature type="transmembrane region" description="Helical" evidence="1">
    <location>
        <begin position="7"/>
        <end position="24"/>
    </location>
</feature>
<accession>A0AAP8JD43</accession>
<dbReference type="EMBL" id="MTJS01000004">
    <property type="protein sequence ID" value="PFG88311.1"/>
    <property type="molecule type" value="Genomic_DNA"/>
</dbReference>
<name>A0AAP8JD43_9LACT</name>
<protein>
    <recommendedName>
        <fullName evidence="4">Bacteriocin-associated integral membrane family protein</fullName>
    </recommendedName>
</protein>
<dbReference type="PIRSF" id="PIRSF031601">
    <property type="entry name" value="UCP031601"/>
    <property type="match status" value="1"/>
</dbReference>
<feature type="transmembrane region" description="Helical" evidence="1">
    <location>
        <begin position="599"/>
        <end position="619"/>
    </location>
</feature>
<dbReference type="InterPro" id="IPR006541">
    <property type="entry name" value="Bacteriocin_ass"/>
</dbReference>
<feature type="transmembrane region" description="Helical" evidence="1">
    <location>
        <begin position="244"/>
        <end position="277"/>
    </location>
</feature>
<sequence>MMMKKIKYIFMAVATMLVTAFYIINIQPKSQDIIVDRLPKTVLVANNAEQNPNHIPTNKKALVALDNYAKAHKLFIVSTVVTPEVNTGFHPEYMTFGKGTLANNMILFPKAKRANNELLGMGATYHILTGHGSAKELSQYLSQKFHVMTSAVPNMSLFDEYYNIYGNPQAVTLLISIFLAFVGVAIFVRISELRKSGIELLSGKTLLNTVFSESIRDMKFIAILTIIAMIGTSIYLLITGLSNLSLHIFALFSIFFSSLIFVLLSCLVSAIIMIVLSRSQLNSLIKGKLPTTVLMILVVLMQFAVSIVLVTSLSGIHYNQIELKKQEADLDKWKEEKDYYTFPYASINLQVSNQEAKAWWNFYNIEVTKDEAIFVRHDLFAGPQESSQNQLIVTPSYLKAQHIKVKEDFSNLKLGEYGLLIPKNQMKNRQKLIAQYNKLLTETTQNGKKETKMKAKYVEEVPNGEKRFIYNVAYEKMTTQQEISDPVIIVITPQSSGEETGISWAGDNDYFFVKGKEQTLNRLKELGLYDKVHYLVNAYGQYEAQTNLVKESLSMAILSAIITIIVISFFYILLHVLYFTHFRRTIVIKFISGMPNLRIHRPFIFVELGLLLILLPTLTIISNEFLYSLFVVSALWFISLIILLVQMKNFENGQINSLKGE</sequence>
<feature type="transmembrane region" description="Helical" evidence="1">
    <location>
        <begin position="555"/>
        <end position="578"/>
    </location>
</feature>
<keyword evidence="1" id="KW-0812">Transmembrane</keyword>
<comment type="caution">
    <text evidence="2">The sequence shown here is derived from an EMBL/GenBank/DDBJ whole genome shotgun (WGS) entry which is preliminary data.</text>
</comment>
<dbReference type="Proteomes" id="UP000225275">
    <property type="component" value="Unassembled WGS sequence"/>
</dbReference>
<evidence type="ECO:0000313" key="2">
    <source>
        <dbReference type="EMBL" id="PFG88311.1"/>
    </source>
</evidence>
<feature type="transmembrane region" description="Helical" evidence="1">
    <location>
        <begin position="220"/>
        <end position="238"/>
    </location>
</feature>
<reference evidence="2" key="1">
    <citation type="submission" date="2017-01" db="EMBL/GenBank/DDBJ databases">
        <authorList>
            <person name="Lo R."/>
        </authorList>
    </citation>
    <scope>NUCLEOTIDE SEQUENCE</scope>
    <source>
        <strain evidence="2">537</strain>
    </source>
</reference>
<keyword evidence="1" id="KW-0472">Membrane</keyword>
<evidence type="ECO:0000256" key="1">
    <source>
        <dbReference type="SAM" id="Phobius"/>
    </source>
</evidence>
<feature type="transmembrane region" description="Helical" evidence="1">
    <location>
        <begin position="625"/>
        <end position="645"/>
    </location>
</feature>
<dbReference type="NCBIfam" id="TIGR01654">
    <property type="entry name" value="bact_immun_7tm"/>
    <property type="match status" value="1"/>
</dbReference>
<organism evidence="2 3">
    <name type="scientific">Lactococcus lactis</name>
    <dbReference type="NCBI Taxonomy" id="1358"/>
    <lineage>
        <taxon>Bacteria</taxon>
        <taxon>Bacillati</taxon>
        <taxon>Bacillota</taxon>
        <taxon>Bacilli</taxon>
        <taxon>Lactobacillales</taxon>
        <taxon>Streptococcaceae</taxon>
        <taxon>Lactococcus</taxon>
    </lineage>
</organism>
<reference evidence="2" key="2">
    <citation type="journal article" date="2018" name="Food Control">
        <title>Characterization of Lactococcus lactis isolates from herbs, fruits and vegetables for use as biopreservatives against Listeria monocytogenes in cheese.</title>
        <authorList>
            <person name="Ho V."/>
            <person name="Lo R."/>
            <person name="Bansal N."/>
            <person name="Turner M.S."/>
        </authorList>
    </citation>
    <scope>NUCLEOTIDE SEQUENCE</scope>
    <source>
        <strain evidence="2">537</strain>
    </source>
</reference>
<dbReference type="AlphaFoldDB" id="A0AAP8JD43"/>
<feature type="transmembrane region" description="Helical" evidence="1">
    <location>
        <begin position="170"/>
        <end position="188"/>
    </location>
</feature>
<evidence type="ECO:0000313" key="3">
    <source>
        <dbReference type="Proteomes" id="UP000225275"/>
    </source>
</evidence>
<dbReference type="InterPro" id="IPR016976">
    <property type="entry name" value="UCP031601"/>
</dbReference>
<keyword evidence="1" id="KW-1133">Transmembrane helix</keyword>
<dbReference type="Pfam" id="PF07242">
    <property type="entry name" value="DUF1430"/>
    <property type="match status" value="1"/>
</dbReference>
<feature type="transmembrane region" description="Helical" evidence="1">
    <location>
        <begin position="289"/>
        <end position="310"/>
    </location>
</feature>